<name>A0A6C1B5W6_9RHOO</name>
<dbReference type="InterPro" id="IPR036134">
    <property type="entry name" value="Crypto/Photolyase_FAD-like_sf"/>
</dbReference>
<dbReference type="PANTHER" id="PTHR38657">
    <property type="entry name" value="SLR1343 PROTEIN"/>
    <property type="match status" value="1"/>
</dbReference>
<evidence type="ECO:0000313" key="1">
    <source>
        <dbReference type="EMBL" id="QID18439.1"/>
    </source>
</evidence>
<proteinExistence type="predicted"/>
<dbReference type="AlphaFoldDB" id="A0A6C1B5W6"/>
<sequence>MTEGLRHLVVVLGDQLDPDSAAFDGFDPARDGVWMAEVVEESTHVWSHKARIALFLSAMRHFAQALRARGWPVEYHRLGAHDFHGLSAALADTLVRRRPAAIRMVRAGDCRVEAAIEACAVAQQIRVGRVPDTHFIATEADFGRWADGRRQLRLEYWYRALRKRTGVLMDGATPAGGQWNYDQQNRASFGAEGPGWVPEPVRFMPDAITREVIDLVEARFPTHPGSLRGFDWPVTPAQAAEALDDFITHRLASFGHYQDAMWTDRGWLYHSRLSAALNLKLIDPMTVCRAAEQAWRAGMAPIAAVEGFVRQILGWREYVRGLYWRFMPGWLDDNALDAHVRLPSFFWTGQTDMACLRQVIEQTLATGYAHHIQRLMVTGLYALLLGVAPRQVHAWYLAIFVDAVEWVELPNVLGMSQHADGGRMASKPYVASGKYIERMSNYCRHCRFDPGEATGETACPFTTLYWDFLARHRARFAEHPRLALQVRNLDRIDPDRLQAIRAQAAALRGQ</sequence>
<evidence type="ECO:0000313" key="2">
    <source>
        <dbReference type="Proteomes" id="UP000501991"/>
    </source>
</evidence>
<reference evidence="1 2" key="1">
    <citation type="submission" date="2020-02" db="EMBL/GenBank/DDBJ databases">
        <title>Nitrogenibacter mangrovi gen. nov., sp. nov. isolated from mangrove sediment, a denitrifying betaproteobacterium.</title>
        <authorList>
            <person name="Liao H."/>
            <person name="Tian Y."/>
        </authorList>
    </citation>
    <scope>NUCLEOTIDE SEQUENCE [LARGE SCALE GENOMIC DNA]</scope>
    <source>
        <strain evidence="1 2">M9-3-2</strain>
    </source>
</reference>
<dbReference type="Gene3D" id="1.10.579.10">
    <property type="entry name" value="DNA Cyclobutane Dipyrimidine Photolyase, subunit A, domain 3"/>
    <property type="match status" value="1"/>
</dbReference>
<keyword evidence="2" id="KW-1185">Reference proteome</keyword>
<dbReference type="EMBL" id="CP048836">
    <property type="protein sequence ID" value="QID18439.1"/>
    <property type="molecule type" value="Genomic_DNA"/>
</dbReference>
<accession>A0A6C1B5W6</accession>
<dbReference type="GO" id="GO:0016829">
    <property type="term" value="F:lyase activity"/>
    <property type="evidence" value="ECO:0007669"/>
    <property type="project" value="UniProtKB-KW"/>
</dbReference>
<organism evidence="1 2">
    <name type="scientific">Nitrogeniibacter mangrovi</name>
    <dbReference type="NCBI Taxonomy" id="2016596"/>
    <lineage>
        <taxon>Bacteria</taxon>
        <taxon>Pseudomonadati</taxon>
        <taxon>Pseudomonadota</taxon>
        <taxon>Betaproteobacteria</taxon>
        <taxon>Rhodocyclales</taxon>
        <taxon>Zoogloeaceae</taxon>
        <taxon>Nitrogeniibacter</taxon>
    </lineage>
</organism>
<dbReference type="PANTHER" id="PTHR38657:SF1">
    <property type="entry name" value="SLR1343 PROTEIN"/>
    <property type="match status" value="1"/>
</dbReference>
<keyword evidence="1" id="KW-0456">Lyase</keyword>
<dbReference type="Gene3D" id="1.10.10.1710">
    <property type="entry name" value="Deoxyribodipyrimidine photolyase-related"/>
    <property type="match status" value="1"/>
</dbReference>
<dbReference type="InterPro" id="IPR052551">
    <property type="entry name" value="UV-DNA_repair_photolyase"/>
</dbReference>
<dbReference type="KEGG" id="azq:G3580_12840"/>
<dbReference type="InterPro" id="IPR014729">
    <property type="entry name" value="Rossmann-like_a/b/a_fold"/>
</dbReference>
<dbReference type="Gene3D" id="3.40.50.620">
    <property type="entry name" value="HUPs"/>
    <property type="match status" value="1"/>
</dbReference>
<dbReference type="Proteomes" id="UP000501991">
    <property type="component" value="Chromosome"/>
</dbReference>
<dbReference type="Pfam" id="PF04244">
    <property type="entry name" value="DPRP"/>
    <property type="match status" value="1"/>
</dbReference>
<protein>
    <submittedName>
        <fullName evidence="1">Cryptochrome/photolyase family protein</fullName>
    </submittedName>
</protein>
<dbReference type="InterPro" id="IPR007357">
    <property type="entry name" value="PhrB-like"/>
</dbReference>
<dbReference type="Gene3D" id="1.25.40.80">
    <property type="match status" value="1"/>
</dbReference>
<dbReference type="SUPFAM" id="SSF48173">
    <property type="entry name" value="Cryptochrome/photolyase FAD-binding domain"/>
    <property type="match status" value="1"/>
</dbReference>
<dbReference type="RefSeq" id="WP_173766096.1">
    <property type="nucleotide sequence ID" value="NZ_CP048836.1"/>
</dbReference>
<gene>
    <name evidence="1" type="ORF">G3580_12840</name>
</gene>